<dbReference type="EMBL" id="KV923843">
    <property type="protein sequence ID" value="PIN88689.1"/>
    <property type="molecule type" value="Genomic_DNA"/>
</dbReference>
<dbReference type="OrthoDB" id="198619at2759"/>
<dbReference type="Proteomes" id="UP000228934">
    <property type="component" value="Unassembled WGS sequence"/>
</dbReference>
<reference evidence="4" key="1">
    <citation type="journal article" date="2017" name="Nat. Commun.">
        <title>The North American bullfrog draft genome provides insight into hormonal regulation of long noncoding RNA.</title>
        <authorList>
            <person name="Hammond S.A."/>
            <person name="Warren R.L."/>
            <person name="Vandervalk B.P."/>
            <person name="Kucuk E."/>
            <person name="Khan H."/>
            <person name="Gibb E.A."/>
            <person name="Pandoh P."/>
            <person name="Kirk H."/>
            <person name="Zhao Y."/>
            <person name="Jones M."/>
            <person name="Mungall A.J."/>
            <person name="Coope R."/>
            <person name="Pleasance S."/>
            <person name="Moore R.A."/>
            <person name="Holt R.A."/>
            <person name="Round J.M."/>
            <person name="Ohora S."/>
            <person name="Walle B.V."/>
            <person name="Veldhoen N."/>
            <person name="Helbing C.C."/>
            <person name="Birol I."/>
        </authorList>
    </citation>
    <scope>NUCLEOTIDE SEQUENCE [LARGE SCALE GENOMIC DNA]</scope>
</reference>
<dbReference type="GO" id="GO:0003924">
    <property type="term" value="F:GTPase activity"/>
    <property type="evidence" value="ECO:0007669"/>
    <property type="project" value="TreeGrafter"/>
</dbReference>
<dbReference type="InterPro" id="IPR027417">
    <property type="entry name" value="P-loop_NTPase"/>
</dbReference>
<dbReference type="SUPFAM" id="SSF52540">
    <property type="entry name" value="P-loop containing nucleoside triphosphate hydrolases"/>
    <property type="match status" value="1"/>
</dbReference>
<name>A0A2G9NC87_AQUCT</name>
<dbReference type="Gene3D" id="3.40.50.300">
    <property type="entry name" value="P-loop containing nucleotide triphosphate hydrolases"/>
    <property type="match status" value="1"/>
</dbReference>
<dbReference type="GO" id="GO:0070125">
    <property type="term" value="P:mitochondrial translational elongation"/>
    <property type="evidence" value="ECO:0007669"/>
    <property type="project" value="TreeGrafter"/>
</dbReference>
<sequence length="91" mass="10523">MKRYSVPFLTFINKLDRQGSNPVRALQKLKSKLNHTTAFVQIPIGLESNFKGVIDLMEERANVRYENIPAEFRAEVTDRRQELLEIVTSSD</sequence>
<dbReference type="PANTHER" id="PTHR43636:SF2">
    <property type="entry name" value="ELONGATION FACTOR G, MITOCHONDRIAL"/>
    <property type="match status" value="1"/>
</dbReference>
<dbReference type="GO" id="GO:0003746">
    <property type="term" value="F:translation elongation factor activity"/>
    <property type="evidence" value="ECO:0007669"/>
    <property type="project" value="UniProtKB-KW"/>
</dbReference>
<evidence type="ECO:0000313" key="4">
    <source>
        <dbReference type="Proteomes" id="UP000228934"/>
    </source>
</evidence>
<evidence type="ECO:0000313" key="3">
    <source>
        <dbReference type="EMBL" id="PIN88689.1"/>
    </source>
</evidence>
<proteinExistence type="predicted"/>
<protein>
    <recommendedName>
        <fullName evidence="5">Tr-type G domain-containing protein</fullName>
    </recommendedName>
</protein>
<accession>A0A2G9NC87</accession>
<keyword evidence="2" id="KW-0648">Protein biosynthesis</keyword>
<evidence type="ECO:0000256" key="1">
    <source>
        <dbReference type="ARBA" id="ARBA00022768"/>
    </source>
</evidence>
<evidence type="ECO:0000256" key="2">
    <source>
        <dbReference type="ARBA" id="ARBA00022917"/>
    </source>
</evidence>
<dbReference type="PANTHER" id="PTHR43636">
    <property type="entry name" value="ELONGATION FACTOR G, MITOCHONDRIAL"/>
    <property type="match status" value="1"/>
</dbReference>
<keyword evidence="4" id="KW-1185">Reference proteome</keyword>
<gene>
    <name evidence="3" type="ORF">AB205_0046620</name>
</gene>
<dbReference type="GO" id="GO:0005739">
    <property type="term" value="C:mitochondrion"/>
    <property type="evidence" value="ECO:0007669"/>
    <property type="project" value="TreeGrafter"/>
</dbReference>
<evidence type="ECO:0008006" key="5">
    <source>
        <dbReference type="Google" id="ProtNLM"/>
    </source>
</evidence>
<keyword evidence="1" id="KW-0251">Elongation factor</keyword>
<organism evidence="3 4">
    <name type="scientific">Aquarana catesbeiana</name>
    <name type="common">American bullfrog</name>
    <name type="synonym">Rana catesbeiana</name>
    <dbReference type="NCBI Taxonomy" id="8400"/>
    <lineage>
        <taxon>Eukaryota</taxon>
        <taxon>Metazoa</taxon>
        <taxon>Chordata</taxon>
        <taxon>Craniata</taxon>
        <taxon>Vertebrata</taxon>
        <taxon>Euteleostomi</taxon>
        <taxon>Amphibia</taxon>
        <taxon>Batrachia</taxon>
        <taxon>Anura</taxon>
        <taxon>Neobatrachia</taxon>
        <taxon>Ranoidea</taxon>
        <taxon>Ranidae</taxon>
        <taxon>Aquarana</taxon>
    </lineage>
</organism>
<dbReference type="AlphaFoldDB" id="A0A2G9NC87"/>